<dbReference type="GO" id="GO:0000785">
    <property type="term" value="C:chromatin"/>
    <property type="evidence" value="ECO:0007669"/>
    <property type="project" value="TreeGrafter"/>
</dbReference>
<sequence>MRVIDYCGPSWQNLRGDTRMTRGAMMEYMELFWTRVHETQAPAVHRASFKASTAPTPLLLSMMLLGCYFSSLEAYKLACQLHSGFRGKVLCSNDFRPRAELWLHQTILLIVIFGKLCSTRMDHEMSHIFWSSCVTLGRRSAIFSQRAPAVFAPGHDDIETQWAAWIEEEVAKRIALIVFGVDVEHAAFFRHSPTLSAFQIQLQLPCDEELWEARDAQEWARLRVNARPPIPFISALKASLMAGHAPPALNPFSRIAILHGLLSVAQDLQWRDHVIGMSQPEGRANNWRDMISASYNSWKSRLDTCLVTATFPTSQLLRASISLYAIAHITLSIDIHELQIYAGAESALGLVVSAAIYNATEARIKLWSQTKDARAACWHAAFFLRSSLQHYQQSTVDLAGCLHHRWSVFIATLTLYCYGRSTSGEPGPRSENYQEGAMRYLDTMCTNSPEGLLAVEGKNNTLDLCQTICEYVQASRWEIAQEGARILKVLLTKNPSPPKA</sequence>
<keyword evidence="4" id="KW-0863">Zinc-finger</keyword>
<comment type="caution">
    <text evidence="8">The sequence shown here is derived from an EMBL/GenBank/DDBJ whole genome shotgun (WGS) entry which is preliminary data.</text>
</comment>
<protein>
    <submittedName>
        <fullName evidence="8">Fungal-specific transcription factor domain-domain-containing protein</fullName>
    </submittedName>
</protein>
<comment type="subcellular location">
    <subcellularLocation>
        <location evidence="1">Nucleus</location>
    </subcellularLocation>
</comment>
<dbReference type="EMBL" id="MCGR01000006">
    <property type="protein sequence ID" value="ORY89416.1"/>
    <property type="molecule type" value="Genomic_DNA"/>
</dbReference>
<dbReference type="GO" id="GO:0000978">
    <property type="term" value="F:RNA polymerase II cis-regulatory region sequence-specific DNA binding"/>
    <property type="evidence" value="ECO:0007669"/>
    <property type="project" value="InterPro"/>
</dbReference>
<reference evidence="8 9" key="1">
    <citation type="submission" date="2016-07" db="EMBL/GenBank/DDBJ databases">
        <title>Pervasive Adenine N6-methylation of Active Genes in Fungi.</title>
        <authorList>
            <consortium name="DOE Joint Genome Institute"/>
            <person name="Mondo S.J."/>
            <person name="Dannebaum R.O."/>
            <person name="Kuo R.C."/>
            <person name="Labutti K."/>
            <person name="Haridas S."/>
            <person name="Kuo A."/>
            <person name="Salamov A."/>
            <person name="Ahrendt S.R."/>
            <person name="Lipzen A."/>
            <person name="Sullivan W."/>
            <person name="Andreopoulos W.B."/>
            <person name="Clum A."/>
            <person name="Lindquist E."/>
            <person name="Daum C."/>
            <person name="Ramamoorthy G.K."/>
            <person name="Gryganskyi A."/>
            <person name="Culley D."/>
            <person name="Magnuson J.K."/>
            <person name="James T.Y."/>
            <person name="O'Malley M.A."/>
            <person name="Stajich J.E."/>
            <person name="Spatafora J.W."/>
            <person name="Visel A."/>
            <person name="Grigoriev I.V."/>
        </authorList>
    </citation>
    <scope>NUCLEOTIDE SEQUENCE [LARGE SCALE GENOMIC DNA]</scope>
    <source>
        <strain evidence="8 9">62-1032</strain>
    </source>
</reference>
<dbReference type="Proteomes" id="UP000193467">
    <property type="component" value="Unassembled WGS sequence"/>
</dbReference>
<gene>
    <name evidence="8" type="ORF">BCR35DRAFT_176460</name>
</gene>
<evidence type="ECO:0000256" key="4">
    <source>
        <dbReference type="ARBA" id="ARBA00022771"/>
    </source>
</evidence>
<dbReference type="PANTHER" id="PTHR40626:SF11">
    <property type="entry name" value="ZINC FINGER PROTEIN YPR022C"/>
    <property type="match status" value="1"/>
</dbReference>
<dbReference type="FunCoup" id="A0A1Y2FZ80">
    <property type="interactions" value="3"/>
</dbReference>
<accession>A0A1Y2FZ80</accession>
<keyword evidence="6" id="KW-0539">Nucleus</keyword>
<dbReference type="InterPro" id="IPR051059">
    <property type="entry name" value="VerF-like"/>
</dbReference>
<dbReference type="GO" id="GO:0006351">
    <property type="term" value="P:DNA-templated transcription"/>
    <property type="evidence" value="ECO:0007669"/>
    <property type="project" value="InterPro"/>
</dbReference>
<evidence type="ECO:0000313" key="9">
    <source>
        <dbReference type="Proteomes" id="UP000193467"/>
    </source>
</evidence>
<evidence type="ECO:0000313" key="8">
    <source>
        <dbReference type="EMBL" id="ORY89416.1"/>
    </source>
</evidence>
<dbReference type="OrthoDB" id="1405595at2759"/>
<dbReference type="InParanoid" id="A0A1Y2FZ80"/>
<organism evidence="8 9">
    <name type="scientific">Leucosporidium creatinivorum</name>
    <dbReference type="NCBI Taxonomy" id="106004"/>
    <lineage>
        <taxon>Eukaryota</taxon>
        <taxon>Fungi</taxon>
        <taxon>Dikarya</taxon>
        <taxon>Basidiomycota</taxon>
        <taxon>Pucciniomycotina</taxon>
        <taxon>Microbotryomycetes</taxon>
        <taxon>Leucosporidiales</taxon>
        <taxon>Leucosporidium</taxon>
    </lineage>
</organism>
<evidence type="ECO:0000256" key="3">
    <source>
        <dbReference type="ARBA" id="ARBA00022737"/>
    </source>
</evidence>
<keyword evidence="2" id="KW-0479">Metal-binding</keyword>
<evidence type="ECO:0000259" key="7">
    <source>
        <dbReference type="Pfam" id="PF04082"/>
    </source>
</evidence>
<evidence type="ECO:0000256" key="6">
    <source>
        <dbReference type="ARBA" id="ARBA00023242"/>
    </source>
</evidence>
<dbReference type="PANTHER" id="PTHR40626">
    <property type="entry name" value="MIP31509P"/>
    <property type="match status" value="1"/>
</dbReference>
<name>A0A1Y2FZ80_9BASI</name>
<dbReference type="AlphaFoldDB" id="A0A1Y2FZ80"/>
<evidence type="ECO:0000256" key="2">
    <source>
        <dbReference type="ARBA" id="ARBA00022723"/>
    </source>
</evidence>
<dbReference type="GO" id="GO:0000981">
    <property type="term" value="F:DNA-binding transcription factor activity, RNA polymerase II-specific"/>
    <property type="evidence" value="ECO:0007669"/>
    <property type="project" value="InterPro"/>
</dbReference>
<proteinExistence type="predicted"/>
<keyword evidence="3" id="KW-0677">Repeat</keyword>
<dbReference type="CDD" id="cd12148">
    <property type="entry name" value="fungal_TF_MHR"/>
    <property type="match status" value="1"/>
</dbReference>
<dbReference type="STRING" id="106004.A0A1Y2FZ80"/>
<keyword evidence="9" id="KW-1185">Reference proteome</keyword>
<evidence type="ECO:0000256" key="1">
    <source>
        <dbReference type="ARBA" id="ARBA00004123"/>
    </source>
</evidence>
<evidence type="ECO:0000256" key="5">
    <source>
        <dbReference type="ARBA" id="ARBA00022833"/>
    </source>
</evidence>
<dbReference type="GO" id="GO:0008270">
    <property type="term" value="F:zinc ion binding"/>
    <property type="evidence" value="ECO:0007669"/>
    <property type="project" value="UniProtKB-KW"/>
</dbReference>
<dbReference type="Pfam" id="PF04082">
    <property type="entry name" value="Fungal_trans"/>
    <property type="match status" value="1"/>
</dbReference>
<keyword evidence="5" id="KW-0862">Zinc</keyword>
<feature type="domain" description="Xylanolytic transcriptional activator regulatory" evidence="7">
    <location>
        <begin position="29"/>
        <end position="299"/>
    </location>
</feature>
<dbReference type="InterPro" id="IPR007219">
    <property type="entry name" value="XnlR_reg_dom"/>
</dbReference>
<dbReference type="GO" id="GO:0005634">
    <property type="term" value="C:nucleus"/>
    <property type="evidence" value="ECO:0007669"/>
    <property type="project" value="UniProtKB-SubCell"/>
</dbReference>